<sequence length="509" mass="56954">MNRNDRTELSKITIEKEFEKAKGELTLLIADTKVELIQAVADAKVHIGETAIDKMHTINGHLKNWVVGVMITGTVAVLGLCGLSYSSISSTAQKYIETKLDDWMSLEAKGSILKESLGQVRMEAVLNALTIRLEKAKLDGRSGLGFDISEAEKARVIAYMQEPTTSIFAFRDGANILGALMGPFGGHRPNPKVDELLKEVFTTKNYQDEKRDILLSTLWNYIGVYPYATQVIDDKDAPPNWRADAFHNISIFNDKKAYDFANNNILKDENNFIQIELAKYLARRSERSKELDGWFKTPGKEDISLKYAIALNSASNKLINSLDTINGKKAAINQAVSYLYGIISTGGKIKICGDAQRPEEICVEKMNSIITVNNPRYLFGNDEIISELLYLSLKNNKTPEWLIGAITSKSKLGTSLALRYDIGQATLTGEAYGAINTNSCASSLMLVEDNVDGKIGVFARFRKPDGQWVSDRIIKFENFHAGKPHFSYDEDMINRMERREYSKRENSII</sequence>
<accession>A0ABV0FHT0</accession>
<keyword evidence="1" id="KW-0812">Transmembrane</keyword>
<dbReference type="Proteomes" id="UP001455709">
    <property type="component" value="Unassembled WGS sequence"/>
</dbReference>
<comment type="caution">
    <text evidence="2">The sequence shown here is derived from an EMBL/GenBank/DDBJ whole genome shotgun (WGS) entry which is preliminary data.</text>
</comment>
<organism evidence="2 3">
    <name type="scientific">Chromobacterium vaccinii</name>
    <dbReference type="NCBI Taxonomy" id="1108595"/>
    <lineage>
        <taxon>Bacteria</taxon>
        <taxon>Pseudomonadati</taxon>
        <taxon>Pseudomonadota</taxon>
        <taxon>Betaproteobacteria</taxon>
        <taxon>Neisseriales</taxon>
        <taxon>Chromobacteriaceae</taxon>
        <taxon>Chromobacterium</taxon>
    </lineage>
</organism>
<dbReference type="EMBL" id="JBDOJC010000001">
    <property type="protein sequence ID" value="MEO2219644.1"/>
    <property type="molecule type" value="Genomic_DNA"/>
</dbReference>
<evidence type="ECO:0000313" key="2">
    <source>
        <dbReference type="EMBL" id="MEO2219644.1"/>
    </source>
</evidence>
<reference evidence="2 3" key="1">
    <citation type="submission" date="2024-05" db="EMBL/GenBank/DDBJ databases">
        <authorList>
            <person name="De Oliveira J.P."/>
            <person name="Noriler S.A."/>
            <person name="De Oliveira A.G."/>
            <person name="Sipoli D.S."/>
        </authorList>
    </citation>
    <scope>NUCLEOTIDE SEQUENCE [LARGE SCALE GENOMIC DNA]</scope>
    <source>
        <strain evidence="2 3">LABIM189</strain>
    </source>
</reference>
<keyword evidence="3" id="KW-1185">Reference proteome</keyword>
<gene>
    <name evidence="2" type="ORF">ABGV49_21535</name>
</gene>
<evidence type="ECO:0000256" key="1">
    <source>
        <dbReference type="SAM" id="Phobius"/>
    </source>
</evidence>
<feature type="transmembrane region" description="Helical" evidence="1">
    <location>
        <begin position="65"/>
        <end position="85"/>
    </location>
</feature>
<dbReference type="RefSeq" id="WP_347372109.1">
    <property type="nucleotide sequence ID" value="NZ_JBDOJC010000001.1"/>
</dbReference>
<evidence type="ECO:0000313" key="3">
    <source>
        <dbReference type="Proteomes" id="UP001455709"/>
    </source>
</evidence>
<keyword evidence="1" id="KW-0472">Membrane</keyword>
<name>A0ABV0FHT0_9NEIS</name>
<protein>
    <submittedName>
        <fullName evidence="2">Uncharacterized protein</fullName>
    </submittedName>
</protein>
<keyword evidence="1" id="KW-1133">Transmembrane helix</keyword>
<proteinExistence type="predicted"/>